<protein>
    <submittedName>
        <fullName evidence="1">Uncharacterized protein</fullName>
    </submittedName>
</protein>
<name>A0A8S2GCE8_9BILA</name>
<dbReference type="Proteomes" id="UP000677228">
    <property type="component" value="Unassembled WGS sequence"/>
</dbReference>
<organism evidence="1 3">
    <name type="scientific">Didymodactylos carnosus</name>
    <dbReference type="NCBI Taxonomy" id="1234261"/>
    <lineage>
        <taxon>Eukaryota</taxon>
        <taxon>Metazoa</taxon>
        <taxon>Spiralia</taxon>
        <taxon>Gnathifera</taxon>
        <taxon>Rotifera</taxon>
        <taxon>Eurotatoria</taxon>
        <taxon>Bdelloidea</taxon>
        <taxon>Philodinida</taxon>
        <taxon>Philodinidae</taxon>
        <taxon>Didymodactylos</taxon>
    </lineage>
</organism>
<sequence>MHNLLLRDTAPTTDDIKMNYIPNKSSLTTGLR</sequence>
<dbReference type="Proteomes" id="UP000682733">
    <property type="component" value="Unassembled WGS sequence"/>
</dbReference>
<evidence type="ECO:0000313" key="3">
    <source>
        <dbReference type="Proteomes" id="UP000677228"/>
    </source>
</evidence>
<dbReference type="EMBL" id="CAJNOK010086839">
    <property type="protein sequence ID" value="CAF1688733.1"/>
    <property type="molecule type" value="Genomic_DNA"/>
</dbReference>
<comment type="caution">
    <text evidence="1">The sequence shown here is derived from an EMBL/GenBank/DDBJ whole genome shotgun (WGS) entry which is preliminary data.</text>
</comment>
<dbReference type="EMBL" id="CAJOBA010030432">
    <property type="protein sequence ID" value="CAF3954718.1"/>
    <property type="molecule type" value="Genomic_DNA"/>
</dbReference>
<accession>A0A8S2GCE8</accession>
<feature type="non-terminal residue" evidence="1">
    <location>
        <position position="32"/>
    </location>
</feature>
<evidence type="ECO:0000313" key="2">
    <source>
        <dbReference type="EMBL" id="CAF3954718.1"/>
    </source>
</evidence>
<evidence type="ECO:0000313" key="1">
    <source>
        <dbReference type="EMBL" id="CAF1688733.1"/>
    </source>
</evidence>
<reference evidence="1" key="1">
    <citation type="submission" date="2021-02" db="EMBL/GenBank/DDBJ databases">
        <authorList>
            <person name="Nowell W R."/>
        </authorList>
    </citation>
    <scope>NUCLEOTIDE SEQUENCE</scope>
</reference>
<gene>
    <name evidence="1" type="ORF">OVA965_LOCUS46281</name>
    <name evidence="2" type="ORF">TMI583_LOCUS22206</name>
</gene>
<dbReference type="AlphaFoldDB" id="A0A8S2GCE8"/>
<proteinExistence type="predicted"/>